<organism evidence="2 3">
    <name type="scientific">Rosa chinensis</name>
    <name type="common">China rose</name>
    <dbReference type="NCBI Taxonomy" id="74649"/>
    <lineage>
        <taxon>Eukaryota</taxon>
        <taxon>Viridiplantae</taxon>
        <taxon>Streptophyta</taxon>
        <taxon>Embryophyta</taxon>
        <taxon>Tracheophyta</taxon>
        <taxon>Spermatophyta</taxon>
        <taxon>Magnoliopsida</taxon>
        <taxon>eudicotyledons</taxon>
        <taxon>Gunneridae</taxon>
        <taxon>Pentapetalae</taxon>
        <taxon>rosids</taxon>
        <taxon>fabids</taxon>
        <taxon>Rosales</taxon>
        <taxon>Rosaceae</taxon>
        <taxon>Rosoideae</taxon>
        <taxon>Rosoideae incertae sedis</taxon>
        <taxon>Rosa</taxon>
    </lineage>
</organism>
<protein>
    <recommendedName>
        <fullName evidence="1">Protein kinase domain-containing protein</fullName>
    </recommendedName>
</protein>
<dbReference type="EMBL" id="PDCK01000042">
    <property type="protein sequence ID" value="PRQ37497.1"/>
    <property type="molecule type" value="Genomic_DNA"/>
</dbReference>
<keyword evidence="3" id="KW-1185">Reference proteome</keyword>
<dbReference type="GO" id="GO:0004672">
    <property type="term" value="F:protein kinase activity"/>
    <property type="evidence" value="ECO:0007669"/>
    <property type="project" value="InterPro"/>
</dbReference>
<dbReference type="InterPro" id="IPR001245">
    <property type="entry name" value="Ser-Thr/Tyr_kinase_cat_dom"/>
</dbReference>
<gene>
    <name evidence="2" type="ORF">RchiOBHm_Chr4g0403211</name>
</gene>
<dbReference type="PANTHER" id="PTHR48055:SF57">
    <property type="entry name" value="PROTEIN KINASE DOMAIN-CONTAINING PROTEIN"/>
    <property type="match status" value="1"/>
</dbReference>
<dbReference type="InterPro" id="IPR051564">
    <property type="entry name" value="LRR_receptor-like_kinase"/>
</dbReference>
<evidence type="ECO:0000259" key="1">
    <source>
        <dbReference type="PROSITE" id="PS50011"/>
    </source>
</evidence>
<evidence type="ECO:0000313" key="2">
    <source>
        <dbReference type="EMBL" id="PRQ37497.1"/>
    </source>
</evidence>
<dbReference type="InterPro" id="IPR011009">
    <property type="entry name" value="Kinase-like_dom_sf"/>
</dbReference>
<sequence length="59" mass="6369">MVGHVADFDIAKVLAENQDNTQTRTLGTIGYVAPEYGLEGGVSARGDVYSFGIMMLEIF</sequence>
<dbReference type="PROSITE" id="PS50011">
    <property type="entry name" value="PROTEIN_KINASE_DOM"/>
    <property type="match status" value="1"/>
</dbReference>
<accession>A0A2P6QTI5</accession>
<feature type="domain" description="Protein kinase" evidence="1">
    <location>
        <begin position="1"/>
        <end position="59"/>
    </location>
</feature>
<proteinExistence type="predicted"/>
<dbReference type="Proteomes" id="UP000238479">
    <property type="component" value="Chromosome 4"/>
</dbReference>
<dbReference type="Pfam" id="PF07714">
    <property type="entry name" value="PK_Tyr_Ser-Thr"/>
    <property type="match status" value="1"/>
</dbReference>
<reference evidence="2 3" key="1">
    <citation type="journal article" date="2018" name="Nat. Genet.">
        <title>The Rosa genome provides new insights in the design of modern roses.</title>
        <authorList>
            <person name="Bendahmane M."/>
        </authorList>
    </citation>
    <scope>NUCLEOTIDE SEQUENCE [LARGE SCALE GENOMIC DNA]</scope>
    <source>
        <strain evidence="3">cv. Old Blush</strain>
    </source>
</reference>
<dbReference type="Gramene" id="PRQ37497">
    <property type="protein sequence ID" value="PRQ37497"/>
    <property type="gene ID" value="RchiOBHm_Chr4g0403211"/>
</dbReference>
<comment type="caution">
    <text evidence="2">The sequence shown here is derived from an EMBL/GenBank/DDBJ whole genome shotgun (WGS) entry which is preliminary data.</text>
</comment>
<dbReference type="GO" id="GO:0016020">
    <property type="term" value="C:membrane"/>
    <property type="evidence" value="ECO:0007669"/>
    <property type="project" value="TreeGrafter"/>
</dbReference>
<dbReference type="InterPro" id="IPR000719">
    <property type="entry name" value="Prot_kinase_dom"/>
</dbReference>
<evidence type="ECO:0000313" key="3">
    <source>
        <dbReference type="Proteomes" id="UP000238479"/>
    </source>
</evidence>
<name>A0A2P6QTI5_ROSCH</name>
<dbReference type="Gene3D" id="1.10.510.10">
    <property type="entry name" value="Transferase(Phosphotransferase) domain 1"/>
    <property type="match status" value="1"/>
</dbReference>
<dbReference type="PANTHER" id="PTHR48055">
    <property type="entry name" value="LEUCINE-RICH REPEAT RECEPTOR PROTEIN KINASE EMS1"/>
    <property type="match status" value="1"/>
</dbReference>
<keyword evidence="2" id="KW-0808">Transferase</keyword>
<dbReference type="GO" id="GO:0005524">
    <property type="term" value="F:ATP binding"/>
    <property type="evidence" value="ECO:0007669"/>
    <property type="project" value="InterPro"/>
</dbReference>
<dbReference type="SUPFAM" id="SSF56112">
    <property type="entry name" value="Protein kinase-like (PK-like)"/>
    <property type="match status" value="1"/>
</dbReference>
<dbReference type="AlphaFoldDB" id="A0A2P6QTI5"/>